<proteinExistence type="predicted"/>
<dbReference type="GO" id="GO:0034715">
    <property type="term" value="C:pICln-Sm protein complex"/>
    <property type="evidence" value="ECO:0007669"/>
    <property type="project" value="TreeGrafter"/>
</dbReference>
<dbReference type="AlphaFoldDB" id="A0A1V9YCT0"/>
<keyword evidence="4" id="KW-0539">Nucleus</keyword>
<evidence type="ECO:0000256" key="4">
    <source>
        <dbReference type="ARBA" id="ARBA00023242"/>
    </source>
</evidence>
<dbReference type="GO" id="GO:0005681">
    <property type="term" value="C:spliceosomal complex"/>
    <property type="evidence" value="ECO:0007669"/>
    <property type="project" value="TreeGrafter"/>
</dbReference>
<dbReference type="Gene3D" id="2.30.29.30">
    <property type="entry name" value="Pleckstrin-homology domain (PH domain)/Phosphotyrosine-binding domain (PTB)"/>
    <property type="match status" value="1"/>
</dbReference>
<dbReference type="EMBL" id="JNBR01002137">
    <property type="protein sequence ID" value="OQR83531.1"/>
    <property type="molecule type" value="Genomic_DNA"/>
</dbReference>
<dbReference type="Proteomes" id="UP000243579">
    <property type="component" value="Unassembled WGS sequence"/>
</dbReference>
<reference evidence="5 6" key="1">
    <citation type="journal article" date="2014" name="Genome Biol. Evol.">
        <title>The secreted proteins of Achlya hypogyna and Thraustotheca clavata identify the ancestral oomycete secretome and reveal gene acquisitions by horizontal gene transfer.</title>
        <authorList>
            <person name="Misner I."/>
            <person name="Blouin N."/>
            <person name="Leonard G."/>
            <person name="Richards T.A."/>
            <person name="Lane C.E."/>
        </authorList>
    </citation>
    <scope>NUCLEOTIDE SEQUENCE [LARGE SCALE GENOMIC DNA]</scope>
    <source>
        <strain evidence="5 6">ATCC 48635</strain>
    </source>
</reference>
<evidence type="ECO:0000256" key="1">
    <source>
        <dbReference type="ARBA" id="ARBA00004123"/>
    </source>
</evidence>
<evidence type="ECO:0000313" key="6">
    <source>
        <dbReference type="Proteomes" id="UP000243579"/>
    </source>
</evidence>
<comment type="caution">
    <text evidence="5">The sequence shown here is derived from an EMBL/GenBank/DDBJ whole genome shotgun (WGS) entry which is preliminary data.</text>
</comment>
<keyword evidence="3" id="KW-0963">Cytoplasm</keyword>
<dbReference type="PANTHER" id="PTHR21399">
    <property type="entry name" value="CHLORIDE CONDUCTANCE REGULATORY PROTEIN ICLN"/>
    <property type="match status" value="1"/>
</dbReference>
<sequence>MNTLHATDCGADGAPVLAVDESIIAVFPGIRMFFSEYDDDDEAHVVAKGAGNLVVTTKRVVWISMQSHAPEVGYAWDMRFLSLHAISRDVSSFPEPCLYCHLDIEDDVQEVRFVPEDNTKTLQAMFDAFSASAALNPDDEDDGPRPHGRSRTQACMIDDEEGEWIYNEDEVAAGAEQMDIAAHLDSILKVSPAITGSVAGQFDDADEDDLL</sequence>
<organism evidence="5 6">
    <name type="scientific">Achlya hypogyna</name>
    <name type="common">Oomycete</name>
    <name type="synonym">Protoachlya hypogyna</name>
    <dbReference type="NCBI Taxonomy" id="1202772"/>
    <lineage>
        <taxon>Eukaryota</taxon>
        <taxon>Sar</taxon>
        <taxon>Stramenopiles</taxon>
        <taxon>Oomycota</taxon>
        <taxon>Saprolegniomycetes</taxon>
        <taxon>Saprolegniales</taxon>
        <taxon>Achlyaceae</taxon>
        <taxon>Achlya</taxon>
    </lineage>
</organism>
<dbReference type="STRING" id="1202772.A0A1V9YCT0"/>
<dbReference type="GO" id="GO:0000387">
    <property type="term" value="P:spliceosomal snRNP assembly"/>
    <property type="evidence" value="ECO:0007669"/>
    <property type="project" value="TreeGrafter"/>
</dbReference>
<dbReference type="OrthoDB" id="19714at2759"/>
<dbReference type="GO" id="GO:0045292">
    <property type="term" value="P:mRNA cis splicing, via spliceosome"/>
    <property type="evidence" value="ECO:0007669"/>
    <property type="project" value="TreeGrafter"/>
</dbReference>
<gene>
    <name evidence="5" type="ORF">ACHHYP_14574</name>
</gene>
<dbReference type="GO" id="GO:0005829">
    <property type="term" value="C:cytosol"/>
    <property type="evidence" value="ECO:0007669"/>
    <property type="project" value="TreeGrafter"/>
</dbReference>
<dbReference type="InterPro" id="IPR011993">
    <property type="entry name" value="PH-like_dom_sf"/>
</dbReference>
<evidence type="ECO:0000256" key="3">
    <source>
        <dbReference type="ARBA" id="ARBA00022490"/>
    </source>
</evidence>
<protein>
    <submittedName>
        <fullName evidence="5">Uncharacterized protein</fullName>
    </submittedName>
</protein>
<evidence type="ECO:0000256" key="2">
    <source>
        <dbReference type="ARBA" id="ARBA00004496"/>
    </source>
</evidence>
<evidence type="ECO:0000313" key="5">
    <source>
        <dbReference type="EMBL" id="OQR83531.1"/>
    </source>
</evidence>
<keyword evidence="6" id="KW-1185">Reference proteome</keyword>
<comment type="subcellular location">
    <subcellularLocation>
        <location evidence="2">Cytoplasm</location>
    </subcellularLocation>
    <subcellularLocation>
        <location evidence="1">Nucleus</location>
    </subcellularLocation>
</comment>
<dbReference type="Pfam" id="PF03517">
    <property type="entry name" value="Voldacs"/>
    <property type="match status" value="1"/>
</dbReference>
<dbReference type="InterPro" id="IPR039924">
    <property type="entry name" value="ICln/Lot5/Saf5"/>
</dbReference>
<accession>A0A1V9YCT0</accession>
<name>A0A1V9YCT0_ACHHY</name>
<dbReference type="PANTHER" id="PTHR21399:SF0">
    <property type="entry name" value="METHYLOSOME SUBUNIT PICLN"/>
    <property type="match status" value="1"/>
</dbReference>